<dbReference type="PANTHER" id="PTHR43405">
    <property type="entry name" value="GLYCOSYL HYDROLASE DIGH"/>
    <property type="match status" value="1"/>
</dbReference>
<dbReference type="InterPro" id="IPR036116">
    <property type="entry name" value="FN3_sf"/>
</dbReference>
<dbReference type="InterPro" id="IPR001119">
    <property type="entry name" value="SLH_dom"/>
</dbReference>
<feature type="domain" description="SLH" evidence="4">
    <location>
        <begin position="1423"/>
        <end position="1480"/>
    </location>
</feature>
<dbReference type="Gene3D" id="2.60.40.1080">
    <property type="match status" value="5"/>
</dbReference>
<dbReference type="SMART" id="SM00635">
    <property type="entry name" value="BID_2"/>
    <property type="match status" value="5"/>
</dbReference>
<dbReference type="Pfam" id="PF00395">
    <property type="entry name" value="SLH"/>
    <property type="match status" value="3"/>
</dbReference>
<dbReference type="Pfam" id="PF02368">
    <property type="entry name" value="Big_2"/>
    <property type="match status" value="2"/>
</dbReference>
<evidence type="ECO:0000313" key="5">
    <source>
        <dbReference type="EMBL" id="GGG07094.1"/>
    </source>
</evidence>
<reference evidence="6" key="1">
    <citation type="journal article" date="2019" name="Int. J. Syst. Evol. Microbiol.">
        <title>The Global Catalogue of Microorganisms (GCM) 10K type strain sequencing project: providing services to taxonomists for standard genome sequencing and annotation.</title>
        <authorList>
            <consortium name="The Broad Institute Genomics Platform"/>
            <consortium name="The Broad Institute Genome Sequencing Center for Infectious Disease"/>
            <person name="Wu L."/>
            <person name="Ma J."/>
        </authorList>
    </citation>
    <scope>NUCLEOTIDE SEQUENCE [LARGE SCALE GENOMIC DNA]</scope>
    <source>
        <strain evidence="6">CGMCC 1.15420</strain>
    </source>
</reference>
<evidence type="ECO:0000313" key="6">
    <source>
        <dbReference type="Proteomes" id="UP000608420"/>
    </source>
</evidence>
<dbReference type="InterPro" id="IPR017853">
    <property type="entry name" value="GH"/>
</dbReference>
<gene>
    <name evidence="5" type="ORF">GCM10010913_31140</name>
</gene>
<evidence type="ECO:0000259" key="3">
    <source>
        <dbReference type="PROSITE" id="PS50853"/>
    </source>
</evidence>
<comment type="caution">
    <text evidence="5">The sequence shown here is derived from an EMBL/GenBank/DDBJ whole genome shotgun (WGS) entry which is preliminary data.</text>
</comment>
<dbReference type="InterPro" id="IPR008964">
    <property type="entry name" value="Invasin/intimin_cell_adhesion"/>
</dbReference>
<dbReference type="InterPro" id="IPR003343">
    <property type="entry name" value="Big_2"/>
</dbReference>
<dbReference type="PANTHER" id="PTHR43405:SF1">
    <property type="entry name" value="GLYCOSYL HYDROLASE DIGH"/>
    <property type="match status" value="1"/>
</dbReference>
<dbReference type="Proteomes" id="UP000608420">
    <property type="component" value="Unassembled WGS sequence"/>
</dbReference>
<dbReference type="SUPFAM" id="SSF51445">
    <property type="entry name" value="(Trans)glycosidases"/>
    <property type="match status" value="1"/>
</dbReference>
<evidence type="ECO:0000259" key="4">
    <source>
        <dbReference type="PROSITE" id="PS51272"/>
    </source>
</evidence>
<protein>
    <submittedName>
        <fullName evidence="5">Uncharacterized protein</fullName>
    </submittedName>
</protein>
<feature type="domain" description="Fibronectin type-III" evidence="3">
    <location>
        <begin position="1053"/>
        <end position="1154"/>
    </location>
</feature>
<name>A0ABQ1VZB8_9BACL</name>
<feature type="compositionally biased region" description="Low complexity" evidence="2">
    <location>
        <begin position="54"/>
        <end position="65"/>
    </location>
</feature>
<dbReference type="EMBL" id="BMIW01000024">
    <property type="protein sequence ID" value="GGG07094.1"/>
    <property type="molecule type" value="Genomic_DNA"/>
</dbReference>
<organism evidence="5 6">
    <name type="scientific">Paenibacillus aceti</name>
    <dbReference type="NCBI Taxonomy" id="1820010"/>
    <lineage>
        <taxon>Bacteria</taxon>
        <taxon>Bacillati</taxon>
        <taxon>Bacillota</taxon>
        <taxon>Bacilli</taxon>
        <taxon>Bacillales</taxon>
        <taxon>Paenibacillaceae</taxon>
        <taxon>Paenibacillus</taxon>
    </lineage>
</organism>
<dbReference type="Gene3D" id="3.20.20.80">
    <property type="entry name" value="Glycosidases"/>
    <property type="match status" value="1"/>
</dbReference>
<feature type="domain" description="SLH" evidence="4">
    <location>
        <begin position="1362"/>
        <end position="1422"/>
    </location>
</feature>
<dbReference type="RefSeq" id="WP_120461144.1">
    <property type="nucleotide sequence ID" value="NZ_BMIW01000024.1"/>
</dbReference>
<dbReference type="PROSITE" id="PS51272">
    <property type="entry name" value="SLH"/>
    <property type="match status" value="3"/>
</dbReference>
<accession>A0ABQ1VZB8</accession>
<feature type="domain" description="SLH" evidence="4">
    <location>
        <begin position="1298"/>
        <end position="1361"/>
    </location>
</feature>
<dbReference type="InterPro" id="IPR003961">
    <property type="entry name" value="FN3_dom"/>
</dbReference>
<feature type="region of interest" description="Disordered" evidence="2">
    <location>
        <begin position="1241"/>
        <end position="1305"/>
    </location>
</feature>
<keyword evidence="6" id="KW-1185">Reference proteome</keyword>
<feature type="compositionally biased region" description="Polar residues" evidence="2">
    <location>
        <begin position="34"/>
        <end position="52"/>
    </location>
</feature>
<feature type="region of interest" description="Disordered" evidence="2">
    <location>
        <begin position="34"/>
        <end position="132"/>
    </location>
</feature>
<keyword evidence="1" id="KW-0732">Signal</keyword>
<feature type="compositionally biased region" description="Gly residues" evidence="2">
    <location>
        <begin position="1243"/>
        <end position="1265"/>
    </location>
</feature>
<dbReference type="InterPro" id="IPR003790">
    <property type="entry name" value="GHL10"/>
</dbReference>
<dbReference type="SUPFAM" id="SSF49265">
    <property type="entry name" value="Fibronectin type III"/>
    <property type="match status" value="1"/>
</dbReference>
<sequence length="1480" mass="162701">MFNYPRLKSKLAMIIVLLLLLSMFTSLLVSASPIRSNSAPRVTAAQDISETDSAVAETPETPEALEPVDHETPPGDTDQAGTPPEQEDPDVDITAPSPAQPDPESPDPEAQAPEEAPLPPETETSNDGDGNIQKEPAEILAEVSDIAISSHQLMMEPGAEQQFAASFYDENGEEVQVAEGLEWSADPAIGHITGDGLFSANNLLGQVNYGYVTAKYGELSAQALVLVGKVAVVIEDFETMSHNGVTSLSTGVINSNPSSVELSTRPDPVMHGEHAARFTYDMSGTSGTSAAYVSLHNLETDTLYRPLEGYPIKLGLWVYGDESAHWLRARIRDVSDKLVATIDFTSTSSFTWAGWKYVTAILPNDLTEPFKISDIYLVETKNENKNAGVLYFDRLSAFYSDTDILGIDLKGLTPMTTNESKQAKVYITKNGSTAPERVDSGITFLSSHPEVASIDDNGRVQAHRAGQTTIVALYGSGQPALFELSVTEETPPLETIEIYGPEQIEQGRTDDVQVLARYSNYPGNIDVTDEVQFNSLDTQIASIEPGGKVTGHLPGTTTITAEYNGQQAQYSIEVIEPMPVLDKIVLSELSAMMLGEEQQAKVTAKYTVLDQYREDLDKDVTAETTYKSSKPAVADINAQGMVMAKSIGATMITSTYQGKSHSYVLVVNGETETPKRELRAAWIATVENIDWPAKGAFDAEQQKADFIKILDELKADGMNAIVMQVKPTADAFYPSQYAPWSKWLTGKQGQDPGYDPLAFMIEEAHQRNLEFHAWFNPYRASMEPDINSLIPEHPLRQHEDWLLTYGGKLIMDPGLPETQQYIIDSILEVVHNYDIDAVHFDDYFYPYPVAGVNFPDDASYSKYGNGMNRDDWRRNNVNTLIEHLSKAIKAEKPYVQFGISPFGIWKNMSSDPEGSDTKGTESYHAIYADTRKWVQEEWIDYIAPQIYWYFNYGPAAYENLADWWAQQVEGKNVHLYIGHAAYRIGADDPNWLDPEQMPNQILFNRNFDNVKGSIFFSTQSLRNNPLGFQDKLREDLYAAPALIPEMNWLKLGKPEAPTEVTGTPVASGIQLSWPETQEEANYYVIYRSIGDQAPDIDNPSHIYQQVHRADSQKQQFIDHKVEQGKSYTYRITSLNRAHQESAASQPVTVEAKEQEPIQSVEFEKIPALYPGNTHQASIKAVYEDRTELLPISADVEFSSSHTNVATIDQSGLVKAIAAGKTTLTVKYQSWSASYELTVLSSGTDGGDSGGSGGSGNSGGSGGSGNNSGSSPSTNPPTSPPEGEDTDNSTSPDSESPESPSVTLSDISGHWAEKYIQQAIQRRLINGYDDGSFRPDQSVNRGEFAVMLSRALKLEGAGADISFADSGKIAAWAKPHIARVIEASIINGYQDHTFRPNQAINRAELATMIVRALGIEPDAKAEQELPFTDEKSIPAWARPYVAAAYHAGIVQGRADQTFAPNESATRAEAVVMILRMLQFME</sequence>
<dbReference type="Pfam" id="PF02638">
    <property type="entry name" value="GHL10"/>
    <property type="match status" value="1"/>
</dbReference>
<dbReference type="InterPro" id="IPR052177">
    <property type="entry name" value="Divisome_Glycosyl_Hydrolase"/>
</dbReference>
<dbReference type="CDD" id="cd00063">
    <property type="entry name" value="FN3"/>
    <property type="match status" value="1"/>
</dbReference>
<evidence type="ECO:0000256" key="1">
    <source>
        <dbReference type="ARBA" id="ARBA00022729"/>
    </source>
</evidence>
<proteinExistence type="predicted"/>
<dbReference type="PROSITE" id="PS50853">
    <property type="entry name" value="FN3"/>
    <property type="match status" value="1"/>
</dbReference>
<dbReference type="SUPFAM" id="SSF49373">
    <property type="entry name" value="Invasin/intimin cell-adhesion fragments"/>
    <property type="match status" value="4"/>
</dbReference>
<evidence type="ECO:0000256" key="2">
    <source>
        <dbReference type="SAM" id="MobiDB-lite"/>
    </source>
</evidence>
<dbReference type="InterPro" id="IPR013783">
    <property type="entry name" value="Ig-like_fold"/>
</dbReference>
<feature type="compositionally biased region" description="Low complexity" evidence="2">
    <location>
        <begin position="1287"/>
        <end position="1302"/>
    </location>
</feature>
<dbReference type="Gene3D" id="2.60.40.10">
    <property type="entry name" value="Immunoglobulins"/>
    <property type="match status" value="1"/>
</dbReference>